<evidence type="ECO:0000313" key="2">
    <source>
        <dbReference type="EMBL" id="QSO46915.1"/>
    </source>
</evidence>
<reference evidence="2 3" key="1">
    <citation type="submission" date="2021-02" db="EMBL/GenBank/DDBJ databases">
        <title>Alicyclobacillus curvatus sp. nov. and Alicyclobacillus mengziensis sp. nov., two acidophilic bacteria isolated from acid mine drainage.</title>
        <authorList>
            <person name="Huang Y."/>
        </authorList>
    </citation>
    <scope>NUCLEOTIDE SEQUENCE [LARGE SCALE GENOMIC DNA]</scope>
    <source>
        <strain evidence="2 3">S30H14</strain>
    </source>
</reference>
<protein>
    <submittedName>
        <fullName evidence="2">Uncharacterized protein</fullName>
    </submittedName>
</protein>
<dbReference type="KEGG" id="afx:JZ786_21200"/>
<evidence type="ECO:0000313" key="3">
    <source>
        <dbReference type="Proteomes" id="UP000663505"/>
    </source>
</evidence>
<keyword evidence="1" id="KW-0472">Membrane</keyword>
<evidence type="ECO:0000256" key="1">
    <source>
        <dbReference type="SAM" id="Phobius"/>
    </source>
</evidence>
<keyword evidence="3" id="KW-1185">Reference proteome</keyword>
<dbReference type="EMBL" id="CP071182">
    <property type="protein sequence ID" value="QSO46915.1"/>
    <property type="molecule type" value="Genomic_DNA"/>
</dbReference>
<proteinExistence type="predicted"/>
<dbReference type="RefSeq" id="WP_206656276.1">
    <property type="nucleotide sequence ID" value="NZ_CP071182.1"/>
</dbReference>
<dbReference type="Proteomes" id="UP000663505">
    <property type="component" value="Chromosome"/>
</dbReference>
<dbReference type="AlphaFoldDB" id="A0A9X7VY48"/>
<organism evidence="2 3">
    <name type="scientific">Alicyclobacillus mengziensis</name>
    <dbReference type="NCBI Taxonomy" id="2931921"/>
    <lineage>
        <taxon>Bacteria</taxon>
        <taxon>Bacillati</taxon>
        <taxon>Bacillota</taxon>
        <taxon>Bacilli</taxon>
        <taxon>Bacillales</taxon>
        <taxon>Alicyclobacillaceae</taxon>
        <taxon>Alicyclobacillus</taxon>
    </lineage>
</organism>
<accession>A0A9X7VY48</accession>
<keyword evidence="1" id="KW-0812">Transmembrane</keyword>
<feature type="transmembrane region" description="Helical" evidence="1">
    <location>
        <begin position="38"/>
        <end position="56"/>
    </location>
</feature>
<name>A0A9X7VY48_9BACL</name>
<keyword evidence="1" id="KW-1133">Transmembrane helix</keyword>
<gene>
    <name evidence="2" type="ORF">JZ786_21200</name>
</gene>
<sequence length="74" mass="8028">MRRGLVLWGFWSLGLLLGVLGMGWLSEGIVQHHLVQFLFGTSVLAFGFWLSGNILASAKKALRASKTPSSSSHT</sequence>